<proteinExistence type="predicted"/>
<reference evidence="2 3" key="1">
    <citation type="journal article" date="2016" name="Nat. Commun.">
        <title>Ectomycorrhizal ecology is imprinted in the genome of the dominant symbiotic fungus Cenococcum geophilum.</title>
        <authorList>
            <consortium name="DOE Joint Genome Institute"/>
            <person name="Peter M."/>
            <person name="Kohler A."/>
            <person name="Ohm R.A."/>
            <person name="Kuo A."/>
            <person name="Krutzmann J."/>
            <person name="Morin E."/>
            <person name="Arend M."/>
            <person name="Barry K.W."/>
            <person name="Binder M."/>
            <person name="Choi C."/>
            <person name="Clum A."/>
            <person name="Copeland A."/>
            <person name="Grisel N."/>
            <person name="Haridas S."/>
            <person name="Kipfer T."/>
            <person name="LaButti K."/>
            <person name="Lindquist E."/>
            <person name="Lipzen A."/>
            <person name="Maire R."/>
            <person name="Meier B."/>
            <person name="Mihaltcheva S."/>
            <person name="Molinier V."/>
            <person name="Murat C."/>
            <person name="Poggeler S."/>
            <person name="Quandt C.A."/>
            <person name="Sperisen C."/>
            <person name="Tritt A."/>
            <person name="Tisserant E."/>
            <person name="Crous P.W."/>
            <person name="Henrissat B."/>
            <person name="Nehls U."/>
            <person name="Egli S."/>
            <person name="Spatafora J.W."/>
            <person name="Grigoriev I.V."/>
            <person name="Martin F.M."/>
        </authorList>
    </citation>
    <scope>NUCLEOTIDE SEQUENCE [LARGE SCALE GENOMIC DNA]</scope>
    <source>
        <strain evidence="2 3">CBS 459.81</strain>
    </source>
</reference>
<accession>A0A8E2DWE2</accession>
<dbReference type="EMBL" id="KV746113">
    <property type="protein sequence ID" value="OCK72966.1"/>
    <property type="molecule type" value="Genomic_DNA"/>
</dbReference>
<name>A0A8E2DWE2_9PEZI</name>
<dbReference type="OrthoDB" id="3800705at2759"/>
<evidence type="ECO:0000313" key="2">
    <source>
        <dbReference type="EMBL" id="OCK72966.1"/>
    </source>
</evidence>
<feature type="region of interest" description="Disordered" evidence="1">
    <location>
        <begin position="372"/>
        <end position="399"/>
    </location>
</feature>
<feature type="region of interest" description="Disordered" evidence="1">
    <location>
        <begin position="1"/>
        <end position="42"/>
    </location>
</feature>
<sequence length="464" mass="52550">MEPHSHPADEPWSINKHTVEGPYHAYQPTNTDDHQHTFDVNDDSDCLGFPSVWADLPPDPADEPVPTLWLHISDPDATPHPPMSSNRHELGRAATAPRISANERPDPLPEPLSRPPKSRNISTTEQFRHYDTLKRSSQRRTRKLACPFFQDNALNRRNHSCRSTHGGNMSDITRHIIQRHKSQVRFLKLCPTCKEYILDQRELEDFHGYDGEHCNNPRPYPRGGAVQAQWEALFKKLCPQSPRIPNPYHTENVPASPLQTSLLSSGTVTVERSNQHLISIIQDPLFPSPNSNVFSFNFDPTQKGTHQVLNYSNSVQGNILHEPLNGLLSQVREFTEQSMAQMKKLVPEDKQRSVRGMMVGEFSRHFDHLIMSPSEQSAGRQSTSIGESQPDYEEPCVQSENNTTLPSLISDLDEQDSWSNSFASSQNDMAHQHVQPNSPSDDHQIVKPYGGYDQTNARFDLDLA</sequence>
<organism evidence="2 3">
    <name type="scientific">Lepidopterella palustris CBS 459.81</name>
    <dbReference type="NCBI Taxonomy" id="1314670"/>
    <lineage>
        <taxon>Eukaryota</taxon>
        <taxon>Fungi</taxon>
        <taxon>Dikarya</taxon>
        <taxon>Ascomycota</taxon>
        <taxon>Pezizomycotina</taxon>
        <taxon>Dothideomycetes</taxon>
        <taxon>Pleosporomycetidae</taxon>
        <taxon>Mytilinidiales</taxon>
        <taxon>Argynnaceae</taxon>
        <taxon>Lepidopterella</taxon>
    </lineage>
</organism>
<keyword evidence="3" id="KW-1185">Reference proteome</keyword>
<evidence type="ECO:0000313" key="3">
    <source>
        <dbReference type="Proteomes" id="UP000250266"/>
    </source>
</evidence>
<dbReference type="Proteomes" id="UP000250266">
    <property type="component" value="Unassembled WGS sequence"/>
</dbReference>
<gene>
    <name evidence="2" type="ORF">K432DRAFT_451207</name>
</gene>
<protein>
    <submittedName>
        <fullName evidence="2">Uncharacterized protein</fullName>
    </submittedName>
</protein>
<feature type="compositionally biased region" description="Polar residues" evidence="1">
    <location>
        <begin position="373"/>
        <end position="387"/>
    </location>
</feature>
<feature type="region of interest" description="Disordered" evidence="1">
    <location>
        <begin position="418"/>
        <end position="464"/>
    </location>
</feature>
<dbReference type="AlphaFoldDB" id="A0A8E2DWE2"/>
<feature type="compositionally biased region" description="Polar residues" evidence="1">
    <location>
        <begin position="418"/>
        <end position="439"/>
    </location>
</feature>
<feature type="region of interest" description="Disordered" evidence="1">
    <location>
        <begin position="72"/>
        <end position="136"/>
    </location>
</feature>
<evidence type="ECO:0000256" key="1">
    <source>
        <dbReference type="SAM" id="MobiDB-lite"/>
    </source>
</evidence>